<proteinExistence type="predicted"/>
<evidence type="ECO:0008006" key="3">
    <source>
        <dbReference type="Google" id="ProtNLM"/>
    </source>
</evidence>
<sequence>MAFGSDTPWVRLNHPLLKHLREKEGLSIESGRRLG</sequence>
<accession>A0ABU1IKB1</accession>
<reference evidence="1 2" key="1">
    <citation type="submission" date="2023-07" db="EMBL/GenBank/DDBJ databases">
        <title>Genomic Encyclopedia of Type Strains, Phase IV (KMG-IV): sequencing the most valuable type-strain genomes for metagenomic binning, comparative biology and taxonomic classification.</title>
        <authorList>
            <person name="Goeker M."/>
        </authorList>
    </citation>
    <scope>NUCLEOTIDE SEQUENCE [LARGE SCALE GENOMIC DNA]</scope>
    <source>
        <strain evidence="1 2">DSM 45903</strain>
    </source>
</reference>
<name>A0ABU1IKB1_9BACL</name>
<evidence type="ECO:0000313" key="1">
    <source>
        <dbReference type="EMBL" id="MDR6225206.1"/>
    </source>
</evidence>
<evidence type="ECO:0000313" key="2">
    <source>
        <dbReference type="Proteomes" id="UP001185012"/>
    </source>
</evidence>
<organism evidence="1 2">
    <name type="scientific">Desmospora profundinema</name>
    <dbReference type="NCBI Taxonomy" id="1571184"/>
    <lineage>
        <taxon>Bacteria</taxon>
        <taxon>Bacillati</taxon>
        <taxon>Bacillota</taxon>
        <taxon>Bacilli</taxon>
        <taxon>Bacillales</taxon>
        <taxon>Thermoactinomycetaceae</taxon>
        <taxon>Desmospora</taxon>
    </lineage>
</organism>
<dbReference type="EMBL" id="JAVDQG010000002">
    <property type="protein sequence ID" value="MDR6225206.1"/>
    <property type="molecule type" value="Genomic_DNA"/>
</dbReference>
<comment type="caution">
    <text evidence="1">The sequence shown here is derived from an EMBL/GenBank/DDBJ whole genome shotgun (WGS) entry which is preliminary data.</text>
</comment>
<protein>
    <recommendedName>
        <fullName evidence="3">XRE family transcriptional regulator</fullName>
    </recommendedName>
</protein>
<dbReference type="Proteomes" id="UP001185012">
    <property type="component" value="Unassembled WGS sequence"/>
</dbReference>
<keyword evidence="2" id="KW-1185">Reference proteome</keyword>
<gene>
    <name evidence="1" type="ORF">JOE21_001197</name>
</gene>